<sequence length="699" mass="74466">LSGAALEPLIAPYIDGDEWLDYVARTLQEVRDRDQQPLGGERPGGSNDGSGMLGDIDGGAELGGGNANQVFVSRMGLVDPSSNESYGPEDDDEDDEDDDEDELDDHSEYSRRGIGGNRGYHVASSGASKSMYPNEEDGDESGIDYVNHSRLYFNPSVTHDDEDQFIIKDDDDDDDDDLADDTIDDSDNHARDIGPAERIGRYRSHQNERPLSSIASDKKVADPVAKDVVEHAAADDDDDDDEEEEDDDGASEMGRMNDFLRNRAADLAEAARSQATGRKQQQQQQRSSAGSNSTVVEEQGNGGNLLSESVDDSGGDVEPKAERRQVIRLSFDGSAHTVAEPGYYDDSLPSYLLSLTPSTSNGAEPPETPPRPTPQQTMAFVPPPLPTYLPPAIGKLKAKQQAAALMMGEPKGRLQDLLYRESKQRSLSSSELDNIVPANIGSGSHQVPASSVTEDDDDDEGRRGRSGSFAARRQRSRSQSAGVGISREMVIQAASQGQFPYLDAKTCEFVGQLKTDTVKMGGAAANGSSNGSSRQRSNTAAGSAIRAQSSGGGPGSAPSSSASSPTVKPVSTREANGMRASSLPQSGLRFLEVLSDDSTTNDLDLSSVCIDDDSSDVEAGSSSSFTFACATSSALAVPQPALRVVTSNEDDDRAWRRNRRNKKTIGLEALPGFPTLPLSPIHKSSPILQLSPSSPTSPA</sequence>
<feature type="compositionally biased region" description="Acidic residues" evidence="1">
    <location>
        <begin position="87"/>
        <end position="105"/>
    </location>
</feature>
<feature type="compositionally biased region" description="Acidic residues" evidence="1">
    <location>
        <begin position="235"/>
        <end position="250"/>
    </location>
</feature>
<dbReference type="PANTHER" id="PTHR35711:SF1">
    <property type="entry name" value="ECTODERMAL, ISOFORM F"/>
    <property type="match status" value="1"/>
</dbReference>
<gene>
    <name evidence="2" type="ORF">GGI19_003821</name>
</gene>
<dbReference type="Proteomes" id="UP001140011">
    <property type="component" value="Unassembled WGS sequence"/>
</dbReference>
<feature type="compositionally biased region" description="Low complexity" evidence="1">
    <location>
        <begin position="556"/>
        <end position="565"/>
    </location>
</feature>
<feature type="compositionally biased region" description="Acidic residues" evidence="1">
    <location>
        <begin position="160"/>
        <end position="185"/>
    </location>
</feature>
<dbReference type="EMBL" id="JANBUH010000281">
    <property type="protein sequence ID" value="KAJ2752442.1"/>
    <property type="molecule type" value="Genomic_DNA"/>
</dbReference>
<dbReference type="PANTHER" id="PTHR35711">
    <property type="entry name" value="EXPRESSED PROTEIN"/>
    <property type="match status" value="1"/>
</dbReference>
<evidence type="ECO:0000313" key="2">
    <source>
        <dbReference type="EMBL" id="KAJ2752442.1"/>
    </source>
</evidence>
<feature type="compositionally biased region" description="Low complexity" evidence="1">
    <location>
        <begin position="344"/>
        <end position="360"/>
    </location>
</feature>
<feature type="compositionally biased region" description="Polar residues" evidence="1">
    <location>
        <begin position="286"/>
        <end position="296"/>
    </location>
</feature>
<feature type="region of interest" description="Disordered" evidence="1">
    <location>
        <begin position="155"/>
        <end position="386"/>
    </location>
</feature>
<dbReference type="OrthoDB" id="5598582at2759"/>
<feature type="compositionally biased region" description="Polar residues" evidence="1">
    <location>
        <begin position="441"/>
        <end position="452"/>
    </location>
</feature>
<dbReference type="AlphaFoldDB" id="A0A9W8GXF0"/>
<feature type="compositionally biased region" description="Gly residues" evidence="1">
    <location>
        <begin position="41"/>
        <end position="66"/>
    </location>
</feature>
<keyword evidence="3" id="KW-1185">Reference proteome</keyword>
<accession>A0A9W8GXF0</accession>
<evidence type="ECO:0000313" key="3">
    <source>
        <dbReference type="Proteomes" id="UP001140011"/>
    </source>
</evidence>
<feature type="region of interest" description="Disordered" evidence="1">
    <location>
        <begin position="30"/>
        <end position="143"/>
    </location>
</feature>
<comment type="caution">
    <text evidence="2">The sequence shown here is derived from an EMBL/GenBank/DDBJ whole genome shotgun (WGS) entry which is preliminary data.</text>
</comment>
<feature type="region of interest" description="Disordered" evidence="1">
    <location>
        <begin position="416"/>
        <end position="486"/>
    </location>
</feature>
<feature type="non-terminal residue" evidence="2">
    <location>
        <position position="1"/>
    </location>
</feature>
<feature type="region of interest" description="Disordered" evidence="1">
    <location>
        <begin position="520"/>
        <end position="582"/>
    </location>
</feature>
<feature type="compositionally biased region" description="Low complexity" evidence="1">
    <location>
        <begin position="684"/>
        <end position="699"/>
    </location>
</feature>
<feature type="compositionally biased region" description="Low complexity" evidence="1">
    <location>
        <begin position="521"/>
        <end position="533"/>
    </location>
</feature>
<organism evidence="2 3">
    <name type="scientific">Coemansia pectinata</name>
    <dbReference type="NCBI Taxonomy" id="1052879"/>
    <lineage>
        <taxon>Eukaryota</taxon>
        <taxon>Fungi</taxon>
        <taxon>Fungi incertae sedis</taxon>
        <taxon>Zoopagomycota</taxon>
        <taxon>Kickxellomycotina</taxon>
        <taxon>Kickxellomycetes</taxon>
        <taxon>Kickxellales</taxon>
        <taxon>Kickxellaceae</taxon>
        <taxon>Coemansia</taxon>
    </lineage>
</organism>
<reference evidence="2" key="1">
    <citation type="submission" date="2022-07" db="EMBL/GenBank/DDBJ databases">
        <title>Phylogenomic reconstructions and comparative analyses of Kickxellomycotina fungi.</title>
        <authorList>
            <person name="Reynolds N.K."/>
            <person name="Stajich J.E."/>
            <person name="Barry K."/>
            <person name="Grigoriev I.V."/>
            <person name="Crous P."/>
            <person name="Smith M.E."/>
        </authorList>
    </citation>
    <scope>NUCLEOTIDE SEQUENCE</scope>
    <source>
        <strain evidence="2">BCRC 34297</strain>
    </source>
</reference>
<feature type="compositionally biased region" description="Basic and acidic residues" evidence="1">
    <location>
        <begin position="216"/>
        <end position="234"/>
    </location>
</feature>
<evidence type="ECO:0000256" key="1">
    <source>
        <dbReference type="SAM" id="MobiDB-lite"/>
    </source>
</evidence>
<protein>
    <submittedName>
        <fullName evidence="2">Uncharacterized protein</fullName>
    </submittedName>
</protein>
<feature type="compositionally biased region" description="Low complexity" evidence="1">
    <location>
        <begin position="466"/>
        <end position="484"/>
    </location>
</feature>
<proteinExistence type="predicted"/>
<feature type="compositionally biased region" description="Basic and acidic residues" evidence="1">
    <location>
        <begin position="186"/>
        <end position="208"/>
    </location>
</feature>
<name>A0A9W8GXF0_9FUNG</name>
<feature type="region of interest" description="Disordered" evidence="1">
    <location>
        <begin position="672"/>
        <end position="699"/>
    </location>
</feature>